<keyword evidence="7" id="KW-0677">Repeat</keyword>
<evidence type="ECO:0000256" key="14">
    <source>
        <dbReference type="SAM" id="Phobius"/>
    </source>
</evidence>
<feature type="region of interest" description="Disordered" evidence="13">
    <location>
        <begin position="3206"/>
        <end position="3246"/>
    </location>
</feature>
<dbReference type="InterPro" id="IPR017871">
    <property type="entry name" value="ABC_transporter-like_CS"/>
</dbReference>
<feature type="transmembrane region" description="Helical" evidence="14">
    <location>
        <begin position="1256"/>
        <end position="1282"/>
    </location>
</feature>
<dbReference type="Pfam" id="PF12698">
    <property type="entry name" value="ABC2_membrane_3"/>
    <property type="match status" value="2"/>
</dbReference>
<dbReference type="GeneID" id="9476892"/>
<keyword evidence="12 14" id="KW-0472">Membrane</keyword>
<feature type="domain" description="ABC transporter" evidence="16">
    <location>
        <begin position="1430"/>
        <end position="1666"/>
    </location>
</feature>
<evidence type="ECO:0000256" key="1">
    <source>
        <dbReference type="ARBA" id="ARBA00004141"/>
    </source>
</evidence>
<comment type="similarity">
    <text evidence="3">Belongs to the ABC transporter superfamily. ABCA family.</text>
</comment>
<keyword evidence="11 14" id="KW-1133">Transmembrane helix</keyword>
<feature type="region of interest" description="Disordered" evidence="13">
    <location>
        <begin position="3054"/>
        <end position="3077"/>
    </location>
</feature>
<dbReference type="GO" id="GO:0005319">
    <property type="term" value="F:lipid transporter activity"/>
    <property type="evidence" value="ECO:0007669"/>
    <property type="project" value="TreeGrafter"/>
</dbReference>
<feature type="domain" description="Ubiquitin-like protease family profile" evidence="15">
    <location>
        <begin position="2399"/>
        <end position="2550"/>
    </location>
</feature>
<evidence type="ECO:0000256" key="10">
    <source>
        <dbReference type="ARBA" id="ARBA00022840"/>
    </source>
</evidence>
<dbReference type="Pfam" id="PF21056">
    <property type="entry name" value="ZSWIM1-3_RNaseH-like"/>
    <property type="match status" value="1"/>
</dbReference>
<dbReference type="Pfam" id="PF02902">
    <property type="entry name" value="Peptidase_C48"/>
    <property type="match status" value="1"/>
</dbReference>
<dbReference type="GO" id="GO:0005524">
    <property type="term" value="F:ATP binding"/>
    <property type="evidence" value="ECO:0007669"/>
    <property type="project" value="UniProtKB-KW"/>
</dbReference>
<evidence type="ECO:0000313" key="18">
    <source>
        <dbReference type="Proteomes" id="UP000006643"/>
    </source>
</evidence>
<dbReference type="Proteomes" id="UP000006643">
    <property type="component" value="Unassembled WGS sequence"/>
</dbReference>
<feature type="region of interest" description="Disordered" evidence="13">
    <location>
        <begin position="2989"/>
        <end position="3017"/>
    </location>
</feature>
<dbReference type="PANTHER" id="PTHR19229">
    <property type="entry name" value="ATP-BINDING CASSETTE TRANSPORTER SUBFAMILY A ABCA"/>
    <property type="match status" value="1"/>
</dbReference>
<feature type="compositionally biased region" description="Basic and acidic residues" evidence="13">
    <location>
        <begin position="2748"/>
        <end position="2757"/>
    </location>
</feature>
<feature type="compositionally biased region" description="Low complexity" evidence="13">
    <location>
        <begin position="3026"/>
        <end position="3038"/>
    </location>
</feature>
<dbReference type="SMART" id="SM00382">
    <property type="entry name" value="AAA"/>
    <property type="match status" value="2"/>
</dbReference>
<keyword evidence="4" id="KW-0813">Transport</keyword>
<evidence type="ECO:0000256" key="3">
    <source>
        <dbReference type="ARBA" id="ARBA00008869"/>
    </source>
</evidence>
<proteinExistence type="inferred from homology"/>
<dbReference type="GO" id="GO:0016020">
    <property type="term" value="C:membrane"/>
    <property type="evidence" value="ECO:0007669"/>
    <property type="project" value="UniProtKB-SubCell"/>
</dbReference>
<dbReference type="RefSeq" id="XP_002908842.1">
    <property type="nucleotide sequence ID" value="XM_002908796.1"/>
</dbReference>
<evidence type="ECO:0000256" key="2">
    <source>
        <dbReference type="ARBA" id="ARBA00005234"/>
    </source>
</evidence>
<feature type="compositionally biased region" description="Acidic residues" evidence="13">
    <location>
        <begin position="2765"/>
        <end position="2781"/>
    </location>
</feature>
<feature type="transmembrane region" description="Helical" evidence="14">
    <location>
        <begin position="1211"/>
        <end position="1236"/>
    </location>
</feature>
<dbReference type="InterPro" id="IPR027417">
    <property type="entry name" value="P-loop_NTPase"/>
</dbReference>
<feature type="compositionally biased region" description="Polar residues" evidence="13">
    <location>
        <begin position="3004"/>
        <end position="3017"/>
    </location>
</feature>
<feature type="compositionally biased region" description="Low complexity" evidence="13">
    <location>
        <begin position="2989"/>
        <end position="3003"/>
    </location>
</feature>
<dbReference type="InterPro" id="IPR038765">
    <property type="entry name" value="Papain-like_cys_pep_sf"/>
</dbReference>
<dbReference type="KEGG" id="pif:PITG_00218"/>
<dbReference type="CDD" id="cd03263">
    <property type="entry name" value="ABC_subfamily_A"/>
    <property type="match status" value="2"/>
</dbReference>
<dbReference type="eggNOG" id="KOG0059">
    <property type="taxonomic scope" value="Eukaryota"/>
</dbReference>
<evidence type="ECO:0000256" key="11">
    <source>
        <dbReference type="ARBA" id="ARBA00022989"/>
    </source>
</evidence>
<evidence type="ECO:0000256" key="6">
    <source>
        <dbReference type="ARBA" id="ARBA00022692"/>
    </source>
</evidence>
<keyword evidence="8" id="KW-0547">Nucleotide-binding</keyword>
<protein>
    <submittedName>
        <fullName evidence="17">ATP-binding Cassette (ABC) Superfamily</fullName>
    </submittedName>
</protein>
<evidence type="ECO:0000256" key="12">
    <source>
        <dbReference type="ARBA" id="ARBA00023136"/>
    </source>
</evidence>
<dbReference type="Gene3D" id="3.40.50.300">
    <property type="entry name" value="P-loop containing nucleotide triphosphate hydrolases"/>
    <property type="match status" value="2"/>
</dbReference>
<dbReference type="SUPFAM" id="SSF52540">
    <property type="entry name" value="P-loop containing nucleoside triphosphate hydrolases"/>
    <property type="match status" value="2"/>
</dbReference>
<dbReference type="GO" id="GO:0008234">
    <property type="term" value="F:cysteine-type peptidase activity"/>
    <property type="evidence" value="ECO:0007669"/>
    <property type="project" value="InterPro"/>
</dbReference>
<feature type="compositionally biased region" description="Polar residues" evidence="13">
    <location>
        <begin position="2120"/>
        <end position="2130"/>
    </location>
</feature>
<feature type="compositionally biased region" description="Basic residues" evidence="13">
    <location>
        <begin position="2199"/>
        <end position="2213"/>
    </location>
</feature>
<dbReference type="InterPro" id="IPR003653">
    <property type="entry name" value="Peptidase_C48_C"/>
</dbReference>
<dbReference type="SUPFAM" id="SSF54001">
    <property type="entry name" value="Cysteine proteinases"/>
    <property type="match status" value="1"/>
</dbReference>
<dbReference type="GO" id="GO:0006508">
    <property type="term" value="P:proteolysis"/>
    <property type="evidence" value="ECO:0007669"/>
    <property type="project" value="UniProtKB-KW"/>
</dbReference>
<feature type="compositionally biased region" description="Low complexity" evidence="13">
    <location>
        <begin position="2184"/>
        <end position="2196"/>
    </location>
</feature>
<gene>
    <name evidence="17" type="ORF">PITG_00218</name>
</gene>
<dbReference type="Pfam" id="PF00005">
    <property type="entry name" value="ABC_tran"/>
    <property type="match status" value="2"/>
</dbReference>
<evidence type="ECO:0000256" key="13">
    <source>
        <dbReference type="SAM" id="MobiDB-lite"/>
    </source>
</evidence>
<feature type="domain" description="ABC transporter" evidence="16">
    <location>
        <begin position="737"/>
        <end position="969"/>
    </location>
</feature>
<dbReference type="InterPro" id="IPR013525">
    <property type="entry name" value="ABC2_TM"/>
</dbReference>
<dbReference type="Gene3D" id="3.40.395.10">
    <property type="entry name" value="Adenoviral Proteinase, Chain A"/>
    <property type="match status" value="1"/>
</dbReference>
<dbReference type="InterPro" id="IPR026082">
    <property type="entry name" value="ABCA"/>
</dbReference>
<evidence type="ECO:0000313" key="17">
    <source>
        <dbReference type="EMBL" id="EEY57656.1"/>
    </source>
</evidence>
<feature type="transmembrane region" description="Helical" evidence="14">
    <location>
        <begin position="1335"/>
        <end position="1355"/>
    </location>
</feature>
<comment type="similarity">
    <text evidence="2">Belongs to the peptidase C48 family.</text>
</comment>
<feature type="compositionally biased region" description="Low complexity" evidence="13">
    <location>
        <begin position="2619"/>
        <end position="2634"/>
    </location>
</feature>
<keyword evidence="10 17" id="KW-0067">ATP-binding</keyword>
<sequence>MADIQHKRVALKLKQACEETAEQAIAATTASGQASRIHGKNRKFGSRKEAMAAKIAAAKAKREAKEVADNDVNKSAPAYGSTWNLYATTDMESALNEGLNSAGIVVPEDSNSASGSNSSDGTFSATSLLETLSTSLQIPRFYYTETTMPGLLLSLSLQALMEGDNLAELGEEALMDCALKFLLFGYTGAERTTYHVPNACKGKVVPYKIAITPDTPYTREYFAAVLETWYPRIALAPPVRGISLLTISSFTDSHVFFDNESALETYVTSKEYGTDVQHPKIYGAIAFEEFPDDISTFGDLEGYSIAYSLRFNSTGSVSAVPKTKKPRPNTISKFAPADNTMKYATRGFMTLQTLVTRFLNCMPIWDTQSKTTNGTCQVDQAVTTSSAENDRRLLQQLEKDMILGTAFKLLNSVKDSITSMASMTLSNVSVDTIPPLSVERLLVPLRIAPQSYHGAGVYGTPTQAFRYAPFFDKIAVVFPIGFVLSYLYLVSRVIVSFLMEKETRSRELMRILGAKETELFAGWVLAYLPILLLGAMLQTFGAHGLLFPNSDTALLFVFFFTFATSSFSYGFMISSLFSRARAGSLAGMGLFFIMFFISYSFSDNTSEASRTCAALLPPISLSQGIGVIAKFESFGVGVNHDNASEDINNFRFGNAVGMQILDTVLYILLGKYFEKVVPQEFGVAEKWYFFLTKGYWCRQASKLVSAVEIGDVPATNHDTVEAVPQELEAQENIGRAVVITGLRKEFSVPGGTKIAVHGLNLKLYEGQITCLLGHNGAGKTTVMSMLTGMTRPSSGNAWVRGHSVVTDMRKIRRSLGYCPQHSVLYPDLTVKEHLTFYGCLKGITNASELAAEITKKINEVGLAEKTYVWSRALSGGMQRKLSLAIAFLGDSTVVFLDEPTAGMDPYSRRKVLAEENREGRVDTKMDGKLSITVQPHEAAMVVKDGTEDDRTESQRSQGGIGSFMNQMKALLRKRVQCGKRDFNMLFFSTILPIVAIFIGLSALKFSVVLLNDPKLELSPTVQYSLAQNTPIPFGCPGNLGPWGDGSTTWCSELVEQKYFSEGATYELEIDTTVYGAISTPTVFGVTYDSPAIKSNDSTGYNLKLAELIFAKGYGYAPGANTTALPTQTGIDGQFGGYLLYASESTKTLSYNVVANGSSTHAAPTYKHMIDSAIHRFLLSKASGGSASNVTIRVSSHPLPLSFKTRSIFSSYLSFPAVIFVVIAFTFIPASMMPYIVKEKHLEQNAKYQQLLSGMSFSAYWLSNFIFDVALYLVPMAATLVLLRSYGVTKSLSSGDTCDSCTQDVPAAMVTLFVLFGTAIAPWTYLLSHVMEKPNIWYLLIECPVFLLLTVMIDVVQAGTVRWRIAQAVDKINNARRMYTRVPCTSSKLHIQQKSTGDKVVDREDIDSDVAAEARRVQESFNSFATNSEVVQIVELEKVYPNGKRAVKRLSFGLQQGECYGFLGVNGAGKTTTMKVLTGDLLPTSGTATINGFDICKERSKARDSIGYCPQFDALIDLLTVREHLELFGRFKGFDTTYRLKKEVDRLLNKLQIQRFADKLAGSLSGGNKRKLSLAIAMIGEPSVLVLDEPSTGVDPFSRRLLWNVILEASADFCRYKVTAPKGEASDKQIVTVLSRMFEVVEAAKGRLGIKEYSLSQTTLEQIFNSFAGRHGGAEPERTSSMASVASASEPDAETTEAKYPEVHVPTSAAVVARAPRMDEETFGSWGAFFEYFDAYQHKTHQIFKKRTSTSATARNADLRDRGKDTPQTIIPDAFDKYYRKLVCTRSWSRPSRSKGKRHNYFVKSTGCQAQMTGVVIWDAAQGFQVKVTHQETAHNHSLSSGSYGNHPSNRRVADEDVTDFVDELQVAGAKKKLILQFLRKKTGKHVTLRDVHNIVAKLKEARRGATTVEARLESGLRGFCSRKGNTATIYVDDEKLAQTIPFQTHRMRRFFEAFPQVLMVDAAHNTNDARYKLFSFIIHDVFGHEAFPAARILLCVFHVVKYLRGEMAKREYNIEDRDKVEDAVHMMVDAKTELELEAAWGHLKDVLKSTMALDECVDTLQFLQTIAEMEYAKKMTDVGHMRYAGADAELTKLSKEKMRRQKTEKQRVDHFGHTGHTIEVTDSNSHSGGASHSDEVTSDAQGFPDQSEMRDERRIVRLSHSSYDETKQVAPPAKRALSDGGHPSSSSSEECSFFVSKGTKSRGRPKIRKNQKQQVKKQRLVNSLKEAKQLVQGTLTPVITLSNVATVLKSTYSYESAYEFLSKLSVKTLGPRKQVIAKMVAPSEALSSVKFVFTEQFTHKCRKVLETYREALPDPKSPVGVRLAKIGVISEDQVQVMVEYQHTMKSLEAVSDTIEWMEATSLNRLDIPEGLNEYVELDKTKATTAMQQIVLPISRLTPFGMVSNEFVLLLREDLWLNDDCMMHVMTTIQEEHAHVGIISPGVTGTDDPETQEKVISSSDPFQEHNTHVLLPIHINRNHWCGAVFDFKSTPNRITVFDPQQKPKQLETCEDIVKKIFPEIVAKMDWKQEVWLKQTDGHNCGPLVLPFFESIVRDVVLPKSPLKALPRERSDLNKAAAGKAQAKSNKPRGKGSALKEATQVASEAIGSSGDAAVDKRASKRCSPSPSSSDNRPNPRFVEREFNSGSEDDAESESTYDAPAGSVGGHSPMPGEHKDDSVQSLASDQGDHSPRTSVRSESPAVKAKGAPKAGGDEEGNPRKRLSLAEGLARAKASKAEGAKPSKKRTASKSPLREEKETRRSYRSIFDSSDEEEEKEEEEEEEGAIVEPREVSNDLDQQQEEFQAAQRVRGGSVAAPVSQGAAINSRGYWPPEESSGADLFLEVLVAPHGLVGGHTSRGIYEHALVQKEQLFVDNLEAARYVLLAPHRIPLKDFTTCRKKPENRGGLYPLWGYPWVMPENCPTWSSCEDMFWAWVESLKYSPTELRELHEDQQLSHILDQRDLRVRFAHLVSKRMLPRDITESARLLALTMSAGTSSGSQSGAVQSAPTSSRSGHNPSTSRGAVAYRDVAAPGGSAPRGSGPLHSGQAGAEVPSYEYEYSAPPESHSRPSAPTAGPTQGPEVDHLRHCVLVLEIALDLGTGGDAAAQAGNQGELARLAGRLDLLEREVASLHLRVDCRSSSTDLDEAFRMIRRIEALLPRPEPPAAHSQTYAYGAYPAYSAYSAYGAGVRSYGAPPAYGLDRSLAVPTEARVPAPTPSSTSVTGPRFEELGQGGSASQQPPAGQRTAKDVRHRLSGASSLTLEGRWCTTHHVWPGLQKVR</sequence>
<dbReference type="PROSITE" id="PS00211">
    <property type="entry name" value="ABC_TRANSPORTER_1"/>
    <property type="match status" value="2"/>
</dbReference>
<keyword evidence="18" id="KW-1185">Reference proteome</keyword>
<evidence type="ECO:0000259" key="15">
    <source>
        <dbReference type="PROSITE" id="PS50600"/>
    </source>
</evidence>
<evidence type="ECO:0000256" key="4">
    <source>
        <dbReference type="ARBA" id="ARBA00022448"/>
    </source>
</evidence>
<dbReference type="InterPro" id="IPR003593">
    <property type="entry name" value="AAA+_ATPase"/>
</dbReference>
<evidence type="ECO:0000256" key="7">
    <source>
        <dbReference type="ARBA" id="ARBA00022737"/>
    </source>
</evidence>
<evidence type="ECO:0000256" key="9">
    <source>
        <dbReference type="ARBA" id="ARBA00022801"/>
    </source>
</evidence>
<dbReference type="InterPro" id="IPR003439">
    <property type="entry name" value="ABC_transporter-like_ATP-bd"/>
</dbReference>
<feature type="transmembrane region" description="Helical" evidence="14">
    <location>
        <begin position="553"/>
        <end position="573"/>
    </location>
</feature>
<comment type="subcellular location">
    <subcellularLocation>
        <location evidence="1">Membrane</location>
        <topology evidence="1">Multi-pass membrane protein</topology>
    </subcellularLocation>
</comment>
<feature type="region of interest" description="Disordered" evidence="13">
    <location>
        <begin position="2566"/>
        <end position="2794"/>
    </location>
</feature>
<feature type="transmembrane region" description="Helical" evidence="14">
    <location>
        <begin position="476"/>
        <end position="498"/>
    </location>
</feature>
<dbReference type="OrthoDB" id="10255969at2759"/>
<feature type="compositionally biased region" description="Basic and acidic residues" evidence="13">
    <location>
        <begin position="2095"/>
        <end position="2112"/>
    </location>
</feature>
<feature type="transmembrane region" description="Helical" evidence="14">
    <location>
        <begin position="585"/>
        <end position="602"/>
    </location>
</feature>
<evidence type="ECO:0000259" key="16">
    <source>
        <dbReference type="PROSITE" id="PS50893"/>
    </source>
</evidence>
<evidence type="ECO:0000256" key="5">
    <source>
        <dbReference type="ARBA" id="ARBA00022670"/>
    </source>
</evidence>
<dbReference type="HOGENOM" id="CLU_225263_0_0_1"/>
<accession>D0MQ87</accession>
<feature type="region of interest" description="Disordered" evidence="13">
    <location>
        <begin position="3026"/>
        <end position="3045"/>
    </location>
</feature>
<feature type="transmembrane region" description="Helical" evidence="14">
    <location>
        <begin position="519"/>
        <end position="541"/>
    </location>
</feature>
<dbReference type="PANTHER" id="PTHR19229:SF36">
    <property type="entry name" value="ATP-BINDING CASSETTE SUB-FAMILY A MEMBER 2"/>
    <property type="match status" value="1"/>
</dbReference>
<organism evidence="17 18">
    <name type="scientific">Phytophthora infestans (strain T30-4)</name>
    <name type="common">Potato late blight agent</name>
    <dbReference type="NCBI Taxonomy" id="403677"/>
    <lineage>
        <taxon>Eukaryota</taxon>
        <taxon>Sar</taxon>
        <taxon>Stramenopiles</taxon>
        <taxon>Oomycota</taxon>
        <taxon>Peronosporomycetes</taxon>
        <taxon>Peronosporales</taxon>
        <taxon>Peronosporaceae</taxon>
        <taxon>Phytophthora</taxon>
    </lineage>
</organism>
<dbReference type="GO" id="GO:0140359">
    <property type="term" value="F:ABC-type transporter activity"/>
    <property type="evidence" value="ECO:0007669"/>
    <property type="project" value="InterPro"/>
</dbReference>
<dbReference type="InParanoid" id="D0MQ87"/>
<keyword evidence="6 14" id="KW-0812">Transmembrane</keyword>
<name>D0MQ87_PHYIT</name>
<reference evidence="18" key="1">
    <citation type="journal article" date="2009" name="Nature">
        <title>Genome sequence and analysis of the Irish potato famine pathogen Phytophthora infestans.</title>
        <authorList>
            <consortium name="The Broad Institute Genome Sequencing Platform"/>
            <person name="Haas B.J."/>
            <person name="Kamoun S."/>
            <person name="Zody M.C."/>
            <person name="Jiang R.H."/>
            <person name="Handsaker R.E."/>
            <person name="Cano L.M."/>
            <person name="Grabherr M."/>
            <person name="Kodira C.D."/>
            <person name="Raffaele S."/>
            <person name="Torto-Alalibo T."/>
            <person name="Bozkurt T.O."/>
            <person name="Ah-Fong A.M."/>
            <person name="Alvarado L."/>
            <person name="Anderson V.L."/>
            <person name="Armstrong M.R."/>
            <person name="Avrova A."/>
            <person name="Baxter L."/>
            <person name="Beynon J."/>
            <person name="Boevink P.C."/>
            <person name="Bollmann S.R."/>
            <person name="Bos J.I."/>
            <person name="Bulone V."/>
            <person name="Cai G."/>
            <person name="Cakir C."/>
            <person name="Carrington J.C."/>
            <person name="Chawner M."/>
            <person name="Conti L."/>
            <person name="Costanzo S."/>
            <person name="Ewan R."/>
            <person name="Fahlgren N."/>
            <person name="Fischbach M.A."/>
            <person name="Fugelstad J."/>
            <person name="Gilroy E.M."/>
            <person name="Gnerre S."/>
            <person name="Green P.J."/>
            <person name="Grenville-Briggs L.J."/>
            <person name="Griffith J."/>
            <person name="Grunwald N.J."/>
            <person name="Horn K."/>
            <person name="Horner N.R."/>
            <person name="Hu C.H."/>
            <person name="Huitema E."/>
            <person name="Jeong D.H."/>
            <person name="Jones A.M."/>
            <person name="Jones J.D."/>
            <person name="Jones R.W."/>
            <person name="Karlsson E.K."/>
            <person name="Kunjeti S.G."/>
            <person name="Lamour K."/>
            <person name="Liu Z."/>
            <person name="Ma L."/>
            <person name="Maclean D."/>
            <person name="Chibucos M.C."/>
            <person name="McDonald H."/>
            <person name="McWalters J."/>
            <person name="Meijer H.J."/>
            <person name="Morgan W."/>
            <person name="Morris P.F."/>
            <person name="Munro C.A."/>
            <person name="O'Neill K."/>
            <person name="Ospina-Giraldo M."/>
            <person name="Pinzon A."/>
            <person name="Pritchard L."/>
            <person name="Ramsahoye B."/>
            <person name="Ren Q."/>
            <person name="Restrepo S."/>
            <person name="Roy S."/>
            <person name="Sadanandom A."/>
            <person name="Savidor A."/>
            <person name="Schornack S."/>
            <person name="Schwartz D.C."/>
            <person name="Schumann U.D."/>
            <person name="Schwessinger B."/>
            <person name="Seyer L."/>
            <person name="Sharpe T."/>
            <person name="Silvar C."/>
            <person name="Song J."/>
            <person name="Studholme D.J."/>
            <person name="Sykes S."/>
            <person name="Thines M."/>
            <person name="van de Vondervoort P.J."/>
            <person name="Phuntumart V."/>
            <person name="Wawra S."/>
            <person name="Weide R."/>
            <person name="Win J."/>
            <person name="Young C."/>
            <person name="Zhou S."/>
            <person name="Fry W."/>
            <person name="Meyers B.C."/>
            <person name="van West P."/>
            <person name="Ristaino J."/>
            <person name="Govers F."/>
            <person name="Birch P.R."/>
            <person name="Whisson S.C."/>
            <person name="Judelson H.S."/>
            <person name="Nusbaum C."/>
        </authorList>
    </citation>
    <scope>NUCLEOTIDE SEQUENCE [LARGE SCALE GENOMIC DNA]</scope>
    <source>
        <strain evidence="18">T30-4</strain>
    </source>
</reference>
<dbReference type="PROSITE" id="PS50600">
    <property type="entry name" value="ULP_PROTEASE"/>
    <property type="match status" value="1"/>
</dbReference>
<dbReference type="PROSITE" id="PS50893">
    <property type="entry name" value="ABC_TRANSPORTER_2"/>
    <property type="match status" value="2"/>
</dbReference>
<evidence type="ECO:0000256" key="8">
    <source>
        <dbReference type="ARBA" id="ARBA00022741"/>
    </source>
</evidence>
<dbReference type="InterPro" id="IPR048324">
    <property type="entry name" value="ZSWIM1-3_RNaseH-like"/>
</dbReference>
<keyword evidence="9" id="KW-0378">Hydrolase</keyword>
<feature type="region of interest" description="Disordered" evidence="13">
    <location>
        <begin position="2095"/>
        <end position="2213"/>
    </location>
</feature>
<dbReference type="VEuPathDB" id="FungiDB:PITG_00218"/>
<dbReference type="EMBL" id="DS028118">
    <property type="protein sequence ID" value="EEY57656.1"/>
    <property type="molecule type" value="Genomic_DNA"/>
</dbReference>
<dbReference type="GO" id="GO:0016887">
    <property type="term" value="F:ATP hydrolysis activity"/>
    <property type="evidence" value="ECO:0007669"/>
    <property type="project" value="InterPro"/>
</dbReference>
<keyword evidence="5" id="KW-0645">Protease</keyword>
<feature type="transmembrane region" description="Helical" evidence="14">
    <location>
        <begin position="1303"/>
        <end position="1323"/>
    </location>
</feature>